<dbReference type="EMBL" id="NOXG01000007">
    <property type="protein sequence ID" value="PYD75616.1"/>
    <property type="molecule type" value="Genomic_DNA"/>
</dbReference>
<proteinExistence type="predicted"/>
<dbReference type="AlphaFoldDB" id="A0A318Q7G3"/>
<reference evidence="1 2" key="1">
    <citation type="submission" date="2017-07" db="EMBL/GenBank/DDBJ databases">
        <title>A draft genome sequence of Komagataeibacter sp. T5K1.</title>
        <authorList>
            <person name="Skraban J."/>
            <person name="Cleenwerck I."/>
            <person name="Vandamme P."/>
            <person name="Trcek J."/>
        </authorList>
    </citation>
    <scope>NUCLEOTIDE SEQUENCE [LARGE SCALE GENOMIC DNA]</scope>
    <source>
        <strain evidence="1 2">T5K1</strain>
    </source>
</reference>
<evidence type="ECO:0000313" key="2">
    <source>
        <dbReference type="Proteomes" id="UP000247609"/>
    </source>
</evidence>
<accession>A0A318Q7G3</accession>
<comment type="caution">
    <text evidence="1">The sequence shown here is derived from an EMBL/GenBank/DDBJ whole genome shotgun (WGS) entry which is preliminary data.</text>
</comment>
<name>A0A318Q7G3_9PROT</name>
<dbReference type="Proteomes" id="UP000247609">
    <property type="component" value="Unassembled WGS sequence"/>
</dbReference>
<dbReference type="RefSeq" id="WP_110530132.1">
    <property type="nucleotide sequence ID" value="NZ_NOXG01000007.1"/>
</dbReference>
<gene>
    <name evidence="1" type="ORF">CFR71_08610</name>
</gene>
<evidence type="ECO:0000313" key="1">
    <source>
        <dbReference type="EMBL" id="PYD75616.1"/>
    </source>
</evidence>
<protein>
    <submittedName>
        <fullName evidence="1">Uncharacterized protein</fullName>
    </submittedName>
</protein>
<organism evidence="1 2">
    <name type="scientific">Novacetimonas pomaceti</name>
    <dbReference type="NCBI Taxonomy" id="2021998"/>
    <lineage>
        <taxon>Bacteria</taxon>
        <taxon>Pseudomonadati</taxon>
        <taxon>Pseudomonadota</taxon>
        <taxon>Alphaproteobacteria</taxon>
        <taxon>Acetobacterales</taxon>
        <taxon>Acetobacteraceae</taxon>
        <taxon>Novacetimonas</taxon>
    </lineage>
</organism>
<sequence>MLFFLILVEPAFMGFAEAAPGNSDVQDSGMDAVRFIEEIGSSLPRRVEGFSGLFDEPLSFHTPDRTFMLYQNQDDGSGMAHVRREIITKDGYVLSGIELKIHNPPYVSEVFISIRGDESGKCLSRKTIADVFMRGNIASARNEFIYSPVMKNFIRVVYEVHDGNDCAASVYLKYGTQKT</sequence>